<dbReference type="AlphaFoldDB" id="A0AAP0EP06"/>
<dbReference type="Proteomes" id="UP001419268">
    <property type="component" value="Unassembled WGS sequence"/>
</dbReference>
<dbReference type="InterPro" id="IPR048422">
    <property type="entry name" value="NOA1/YqeH-like_C"/>
</dbReference>
<evidence type="ECO:0000313" key="4">
    <source>
        <dbReference type="Proteomes" id="UP001419268"/>
    </source>
</evidence>
<dbReference type="InterPro" id="IPR027417">
    <property type="entry name" value="P-loop_NTPase"/>
</dbReference>
<organism evidence="3 4">
    <name type="scientific">Stephania cephalantha</name>
    <dbReference type="NCBI Taxonomy" id="152367"/>
    <lineage>
        <taxon>Eukaryota</taxon>
        <taxon>Viridiplantae</taxon>
        <taxon>Streptophyta</taxon>
        <taxon>Embryophyta</taxon>
        <taxon>Tracheophyta</taxon>
        <taxon>Spermatophyta</taxon>
        <taxon>Magnoliopsida</taxon>
        <taxon>Ranunculales</taxon>
        <taxon>Menispermaceae</taxon>
        <taxon>Menispermoideae</taxon>
        <taxon>Cissampelideae</taxon>
        <taxon>Stephania</taxon>
    </lineage>
</organism>
<reference evidence="3 4" key="1">
    <citation type="submission" date="2024-01" db="EMBL/GenBank/DDBJ databases">
        <title>Genome assemblies of Stephania.</title>
        <authorList>
            <person name="Yang L."/>
        </authorList>
    </citation>
    <scope>NUCLEOTIDE SEQUENCE [LARGE SCALE GENOMIC DNA]</scope>
    <source>
        <strain evidence="3">JXDWG</strain>
        <tissue evidence="3">Leaf</tissue>
    </source>
</reference>
<proteinExistence type="predicted"/>
<dbReference type="EMBL" id="JBBNAG010000011">
    <property type="protein sequence ID" value="KAK9095317.1"/>
    <property type="molecule type" value="Genomic_DNA"/>
</dbReference>
<protein>
    <recommendedName>
        <fullName evidence="2">NOA1/YqeH-like C-terminal domain-containing protein</fullName>
    </recommendedName>
</protein>
<evidence type="ECO:0000256" key="1">
    <source>
        <dbReference type="SAM" id="MobiDB-lite"/>
    </source>
</evidence>
<feature type="region of interest" description="Disordered" evidence="1">
    <location>
        <begin position="1"/>
        <end position="39"/>
    </location>
</feature>
<comment type="caution">
    <text evidence="3">The sequence shown here is derived from an EMBL/GenBank/DDBJ whole genome shotgun (WGS) entry which is preliminary data.</text>
</comment>
<keyword evidence="4" id="KW-1185">Reference proteome</keyword>
<dbReference type="PANTHER" id="PTHR47569:SF2">
    <property type="entry name" value="NO-ASSOCIATED PROTEIN 1, CHLOROPLASTIC_MITOCHONDRIAL"/>
    <property type="match status" value="1"/>
</dbReference>
<gene>
    <name evidence="3" type="ORF">Scep_026786</name>
</gene>
<dbReference type="InterPro" id="IPR044229">
    <property type="entry name" value="NOA1"/>
</dbReference>
<dbReference type="Pfam" id="PF21516">
    <property type="entry name" value="YqeH-like_C"/>
    <property type="match status" value="1"/>
</dbReference>
<accession>A0AAP0EP06</accession>
<feature type="domain" description="NOA1/YqeH-like C-terminal" evidence="2">
    <location>
        <begin position="373"/>
        <end position="453"/>
    </location>
</feature>
<dbReference type="Gene3D" id="3.40.50.300">
    <property type="entry name" value="P-loop containing nucleotide triphosphate hydrolases"/>
    <property type="match status" value="1"/>
</dbReference>
<sequence>MAPKSLFSLSQFSPPHILSNPNPNPNPNPNFILNARPPKPSIVTCKSTDSQIQSHQPSPPNLCVSAQEPDGLGAAAPTRGDRYLSRQKSVEAAAIVLSESKDQRNKMKVKVKAKVLAACCYGCGAPLQTAEEDSPGYVDPETYELKKRHRQLRTVLCGRCKLLSHGHMITAVGGNGGYSGGKQFVSAEELRERLSHLRHEKALIVKLVDIVDFNGSFLARIRDLAGANPIILVVTKIDLLPKGTDLNCVGDWVVEATTKKKLNWLQIDSLSSLPDSDISILRHDLSLSMGRDVYIPKLFDTPGVHLHHRQAAVIHSEDLPALAPQSRLQGKSFPVSSIENVPNKKEANKLDGFSLFWGGLVRVDVLKVLPSTRLTFYGPNKIKIHMIPVAEADEFYQKEIGVTLMPPSGKDRAKDWPGLQTIRQVQIKYDNQKSPASDIAISGLGWISVNQMIKQTEDSDSLSLEKVSGELHLAVHVPKQVEIFVRSSMPVGKAAAEWYEYKDLTEKEEELRPKWYF</sequence>
<evidence type="ECO:0000313" key="3">
    <source>
        <dbReference type="EMBL" id="KAK9095317.1"/>
    </source>
</evidence>
<name>A0AAP0EP06_9MAGN</name>
<dbReference type="PANTHER" id="PTHR47569">
    <property type="entry name" value="NO-ASSOCIATED PROTEIN 1, CHLOROPLASTIC/MITOCHONDRIAL"/>
    <property type="match status" value="1"/>
</dbReference>
<dbReference type="GO" id="GO:0003924">
    <property type="term" value="F:GTPase activity"/>
    <property type="evidence" value="ECO:0007669"/>
    <property type="project" value="InterPro"/>
</dbReference>
<evidence type="ECO:0000259" key="2">
    <source>
        <dbReference type="Pfam" id="PF21516"/>
    </source>
</evidence>